<evidence type="ECO:0000313" key="2">
    <source>
        <dbReference type="Proteomes" id="UP001249851"/>
    </source>
</evidence>
<organism evidence="1 2">
    <name type="scientific">Acropora cervicornis</name>
    <name type="common">Staghorn coral</name>
    <dbReference type="NCBI Taxonomy" id="6130"/>
    <lineage>
        <taxon>Eukaryota</taxon>
        <taxon>Metazoa</taxon>
        <taxon>Cnidaria</taxon>
        <taxon>Anthozoa</taxon>
        <taxon>Hexacorallia</taxon>
        <taxon>Scleractinia</taxon>
        <taxon>Astrocoeniina</taxon>
        <taxon>Acroporidae</taxon>
        <taxon>Acropora</taxon>
    </lineage>
</organism>
<proteinExistence type="predicted"/>
<comment type="caution">
    <text evidence="1">The sequence shown here is derived from an EMBL/GenBank/DDBJ whole genome shotgun (WGS) entry which is preliminary data.</text>
</comment>
<reference evidence="1" key="1">
    <citation type="journal article" date="2023" name="G3 (Bethesda)">
        <title>Whole genome assembly and annotation of the endangered Caribbean coral Acropora cervicornis.</title>
        <authorList>
            <person name="Selwyn J.D."/>
            <person name="Vollmer S.V."/>
        </authorList>
    </citation>
    <scope>NUCLEOTIDE SEQUENCE</scope>
    <source>
        <strain evidence="1">K2</strain>
    </source>
</reference>
<dbReference type="EMBL" id="JARQWQ010000036">
    <property type="protein sequence ID" value="KAK2560528.1"/>
    <property type="molecule type" value="Genomic_DNA"/>
</dbReference>
<protein>
    <submittedName>
        <fullName evidence="1">Uncharacterized protein</fullName>
    </submittedName>
</protein>
<gene>
    <name evidence="1" type="ORF">P5673_016889</name>
</gene>
<keyword evidence="2" id="KW-1185">Reference proteome</keyword>
<dbReference type="Proteomes" id="UP001249851">
    <property type="component" value="Unassembled WGS sequence"/>
</dbReference>
<name>A0AAD9QFW3_ACRCE</name>
<sequence>MAGISESRVDLLIRPARFNLTNILLSKLSLYGNLVNPVEILKQTPRAGGFYLPVAKHALKTFCLLSRRANRTTSKANHRVISAKRFTNETQCQSVLHSSERNFQTDQLCSWFLPETLVVPRQMTDSAVLRISDHICRLTSPCSI</sequence>
<reference evidence="1" key="2">
    <citation type="journal article" date="2023" name="Science">
        <title>Genomic signatures of disease resistance in endangered staghorn corals.</title>
        <authorList>
            <person name="Vollmer S.V."/>
            <person name="Selwyn J.D."/>
            <person name="Despard B.A."/>
            <person name="Roesel C.L."/>
        </authorList>
    </citation>
    <scope>NUCLEOTIDE SEQUENCE</scope>
    <source>
        <strain evidence="1">K2</strain>
    </source>
</reference>
<accession>A0AAD9QFW3</accession>
<dbReference type="AlphaFoldDB" id="A0AAD9QFW3"/>
<evidence type="ECO:0000313" key="1">
    <source>
        <dbReference type="EMBL" id="KAK2560528.1"/>
    </source>
</evidence>